<evidence type="ECO:0000313" key="3">
    <source>
        <dbReference type="EMBL" id="MBM6920151.1"/>
    </source>
</evidence>
<evidence type="ECO:0000256" key="1">
    <source>
        <dbReference type="ARBA" id="ARBA00023125"/>
    </source>
</evidence>
<gene>
    <name evidence="3" type="ORF">H6A12_03125</name>
</gene>
<organism evidence="3 4">
    <name type="scientific">Merdimmobilis hominis</name>
    <dbReference type="NCBI Taxonomy" id="2897707"/>
    <lineage>
        <taxon>Bacteria</taxon>
        <taxon>Bacillati</taxon>
        <taxon>Bacillota</taxon>
        <taxon>Clostridia</taxon>
        <taxon>Eubacteriales</taxon>
        <taxon>Oscillospiraceae</taxon>
        <taxon>Merdimmobilis</taxon>
    </lineage>
</organism>
<feature type="domain" description="HTH cro/C1-type" evidence="2">
    <location>
        <begin position="10"/>
        <end position="64"/>
    </location>
</feature>
<reference evidence="3" key="1">
    <citation type="submission" date="2020-08" db="EMBL/GenBank/DDBJ databases">
        <authorList>
            <person name="Cejkova D."/>
            <person name="Kubasova T."/>
            <person name="Jahodarova E."/>
            <person name="Rychlik I."/>
        </authorList>
    </citation>
    <scope>NUCLEOTIDE SEQUENCE</scope>
    <source>
        <strain evidence="3">An559</strain>
    </source>
</reference>
<dbReference type="Pfam" id="PF01381">
    <property type="entry name" value="HTH_3"/>
    <property type="match status" value="1"/>
</dbReference>
<name>A0A938X6L5_9FIRM</name>
<comment type="caution">
    <text evidence="3">The sequence shown here is derived from an EMBL/GenBank/DDBJ whole genome shotgun (WGS) entry which is preliminary data.</text>
</comment>
<dbReference type="PANTHER" id="PTHR46558">
    <property type="entry name" value="TRACRIPTIONAL REGULATORY PROTEIN-RELATED-RELATED"/>
    <property type="match status" value="1"/>
</dbReference>
<dbReference type="InterPro" id="IPR010982">
    <property type="entry name" value="Lambda_DNA-bd_dom_sf"/>
</dbReference>
<evidence type="ECO:0000259" key="2">
    <source>
        <dbReference type="PROSITE" id="PS50943"/>
    </source>
</evidence>
<dbReference type="RefSeq" id="WP_204444665.1">
    <property type="nucleotide sequence ID" value="NZ_JACJKY010000004.1"/>
</dbReference>
<dbReference type="CDD" id="cd00093">
    <property type="entry name" value="HTH_XRE"/>
    <property type="match status" value="1"/>
</dbReference>
<accession>A0A938X6L5</accession>
<dbReference type="PANTHER" id="PTHR46558:SF14">
    <property type="entry name" value="HTH-TYPE TRANSCRIPTIONAL REGULATOR ANSR"/>
    <property type="match status" value="1"/>
</dbReference>
<dbReference type="SUPFAM" id="SSF47413">
    <property type="entry name" value="lambda repressor-like DNA-binding domains"/>
    <property type="match status" value="1"/>
</dbReference>
<dbReference type="AlphaFoldDB" id="A0A938X6L5"/>
<dbReference type="EMBL" id="JACJKY010000004">
    <property type="protein sequence ID" value="MBM6920151.1"/>
    <property type="molecule type" value="Genomic_DNA"/>
</dbReference>
<dbReference type="Proteomes" id="UP000774750">
    <property type="component" value="Unassembled WGS sequence"/>
</dbReference>
<keyword evidence="4" id="KW-1185">Reference proteome</keyword>
<keyword evidence="1" id="KW-0238">DNA-binding</keyword>
<sequence length="72" mass="8594">MEIDVLAKRLRQCRRERGLTQSEVSIFCDITEKSYQYYELKRREPKLSILVRIADFYGVSLDYLVGRTDQKC</sequence>
<evidence type="ECO:0000313" key="4">
    <source>
        <dbReference type="Proteomes" id="UP000774750"/>
    </source>
</evidence>
<dbReference type="GO" id="GO:0003677">
    <property type="term" value="F:DNA binding"/>
    <property type="evidence" value="ECO:0007669"/>
    <property type="project" value="UniProtKB-KW"/>
</dbReference>
<proteinExistence type="predicted"/>
<dbReference type="SMART" id="SM00530">
    <property type="entry name" value="HTH_XRE"/>
    <property type="match status" value="1"/>
</dbReference>
<reference evidence="3" key="2">
    <citation type="journal article" date="2021" name="Sci. Rep.">
        <title>The distribution of antibiotic resistance genes in chicken gut microbiota commensals.</title>
        <authorList>
            <person name="Juricova H."/>
            <person name="Matiasovicova J."/>
            <person name="Kubasova T."/>
            <person name="Cejkova D."/>
            <person name="Rychlik I."/>
        </authorList>
    </citation>
    <scope>NUCLEOTIDE SEQUENCE</scope>
    <source>
        <strain evidence="3">An559</strain>
    </source>
</reference>
<dbReference type="InterPro" id="IPR001387">
    <property type="entry name" value="Cro/C1-type_HTH"/>
</dbReference>
<protein>
    <submittedName>
        <fullName evidence="3">Helix-turn-helix transcriptional regulator</fullName>
    </submittedName>
</protein>
<dbReference type="PROSITE" id="PS50943">
    <property type="entry name" value="HTH_CROC1"/>
    <property type="match status" value="1"/>
</dbReference>
<dbReference type="Gene3D" id="1.10.260.40">
    <property type="entry name" value="lambda repressor-like DNA-binding domains"/>
    <property type="match status" value="1"/>
</dbReference>